<feature type="region of interest" description="Disordered" evidence="1">
    <location>
        <begin position="524"/>
        <end position="575"/>
    </location>
</feature>
<keyword evidence="5" id="KW-1185">Reference proteome</keyword>
<dbReference type="Gene3D" id="3.40.50.1820">
    <property type="entry name" value="alpha/beta hydrolase"/>
    <property type="match status" value="2"/>
</dbReference>
<feature type="domain" description="Hormone-sensitive lipase N-terminal" evidence="2">
    <location>
        <begin position="55"/>
        <end position="357"/>
    </location>
</feature>
<dbReference type="InterPro" id="IPR010468">
    <property type="entry name" value="HSL_N"/>
</dbReference>
<dbReference type="InterPro" id="IPR013094">
    <property type="entry name" value="AB_hydrolase_3"/>
</dbReference>
<dbReference type="GO" id="GO:0004806">
    <property type="term" value="F:triacylglycerol lipase activity"/>
    <property type="evidence" value="ECO:0007669"/>
    <property type="project" value="TreeGrafter"/>
</dbReference>
<dbReference type="GO" id="GO:0005829">
    <property type="term" value="C:cytosol"/>
    <property type="evidence" value="ECO:0007669"/>
    <property type="project" value="TreeGrafter"/>
</dbReference>
<evidence type="ECO:0000313" key="5">
    <source>
        <dbReference type="Proteomes" id="UP000186922"/>
    </source>
</evidence>
<evidence type="ECO:0000259" key="2">
    <source>
        <dbReference type="Pfam" id="PF06350"/>
    </source>
</evidence>
<proteinExistence type="predicted"/>
<evidence type="ECO:0000313" key="4">
    <source>
        <dbReference type="EMBL" id="GAU93609.1"/>
    </source>
</evidence>
<dbReference type="GO" id="GO:0004771">
    <property type="term" value="F:sterol ester esterase activity"/>
    <property type="evidence" value="ECO:0007669"/>
    <property type="project" value="TreeGrafter"/>
</dbReference>
<evidence type="ECO:0000256" key="1">
    <source>
        <dbReference type="SAM" id="MobiDB-lite"/>
    </source>
</evidence>
<dbReference type="STRING" id="947166.A0A1D1UVC7"/>
<dbReference type="AlphaFoldDB" id="A0A1D1UVC7"/>
<protein>
    <recommendedName>
        <fullName evidence="6">Hormone-sensitive lipase</fullName>
    </recommendedName>
</protein>
<comment type="caution">
    <text evidence="4">The sequence shown here is derived from an EMBL/GenBank/DDBJ whole genome shotgun (WGS) entry which is preliminary data.</text>
</comment>
<feature type="domain" description="Alpha/beta hydrolase fold-3" evidence="3">
    <location>
        <begin position="650"/>
        <end position="714"/>
    </location>
</feature>
<dbReference type="PANTHER" id="PTHR23025:SF3">
    <property type="entry name" value="HORMONE-SENSITIVE LIPASE"/>
    <property type="match status" value="1"/>
</dbReference>
<reference evidence="4 5" key="1">
    <citation type="journal article" date="2016" name="Nat. Commun.">
        <title>Extremotolerant tardigrade genome and improved radiotolerance of human cultured cells by tardigrade-unique protein.</title>
        <authorList>
            <person name="Hashimoto T."/>
            <person name="Horikawa D.D."/>
            <person name="Saito Y."/>
            <person name="Kuwahara H."/>
            <person name="Kozuka-Hata H."/>
            <person name="Shin-I T."/>
            <person name="Minakuchi Y."/>
            <person name="Ohishi K."/>
            <person name="Motoyama A."/>
            <person name="Aizu T."/>
            <person name="Enomoto A."/>
            <person name="Kondo K."/>
            <person name="Tanaka S."/>
            <person name="Hara Y."/>
            <person name="Koshikawa S."/>
            <person name="Sagara H."/>
            <person name="Miura T."/>
            <person name="Yokobori S."/>
            <person name="Miyagawa K."/>
            <person name="Suzuki Y."/>
            <person name="Kubo T."/>
            <person name="Oyama M."/>
            <person name="Kohara Y."/>
            <person name="Fujiyama A."/>
            <person name="Arakawa K."/>
            <person name="Katayama T."/>
            <person name="Toyoda A."/>
            <person name="Kunieda T."/>
        </authorList>
    </citation>
    <scope>NUCLEOTIDE SEQUENCE [LARGE SCALE GENOMIC DNA]</scope>
    <source>
        <strain evidence="4 5">YOKOZUNA-1</strain>
    </source>
</reference>
<evidence type="ECO:0008006" key="6">
    <source>
        <dbReference type="Google" id="ProtNLM"/>
    </source>
</evidence>
<dbReference type="Pfam" id="PF06350">
    <property type="entry name" value="HSL_N"/>
    <property type="match status" value="1"/>
</dbReference>
<gene>
    <name evidence="4" type="primary">RvY_05528-1</name>
    <name evidence="4" type="synonym">RvY_05528.1</name>
    <name evidence="4" type="ORF">RvY_05528</name>
</gene>
<evidence type="ECO:0000259" key="3">
    <source>
        <dbReference type="Pfam" id="PF07859"/>
    </source>
</evidence>
<dbReference type="Pfam" id="PF07859">
    <property type="entry name" value="Abhydrolase_3"/>
    <property type="match status" value="2"/>
</dbReference>
<organism evidence="4 5">
    <name type="scientific">Ramazzottius varieornatus</name>
    <name type="common">Water bear</name>
    <name type="synonym">Tardigrade</name>
    <dbReference type="NCBI Taxonomy" id="947166"/>
    <lineage>
        <taxon>Eukaryota</taxon>
        <taxon>Metazoa</taxon>
        <taxon>Ecdysozoa</taxon>
        <taxon>Tardigrada</taxon>
        <taxon>Eutardigrada</taxon>
        <taxon>Parachela</taxon>
        <taxon>Hypsibioidea</taxon>
        <taxon>Ramazzottiidae</taxon>
        <taxon>Ramazzottius</taxon>
    </lineage>
</organism>
<dbReference type="InterPro" id="IPR029058">
    <property type="entry name" value="AB_hydrolase_fold"/>
</dbReference>
<dbReference type="EMBL" id="BDGG01000002">
    <property type="protein sequence ID" value="GAU93609.1"/>
    <property type="molecule type" value="Genomic_DNA"/>
</dbReference>
<accession>A0A1D1UVC7</accession>
<dbReference type="GO" id="GO:0019433">
    <property type="term" value="P:triglyceride catabolic process"/>
    <property type="evidence" value="ECO:0007669"/>
    <property type="project" value="TreeGrafter"/>
</dbReference>
<dbReference type="SUPFAM" id="SSF53474">
    <property type="entry name" value="alpha/beta-Hydrolases"/>
    <property type="match status" value="1"/>
</dbReference>
<name>A0A1D1UVC7_RAMVA</name>
<dbReference type="GO" id="GO:0008203">
    <property type="term" value="P:cholesterol metabolic process"/>
    <property type="evidence" value="ECO:0007669"/>
    <property type="project" value="InterPro"/>
</dbReference>
<feature type="domain" description="Alpha/beta hydrolase fold-3" evidence="3">
    <location>
        <begin position="375"/>
        <end position="516"/>
    </location>
</feature>
<dbReference type="PANTHER" id="PTHR23025">
    <property type="entry name" value="TRIACYLGLYCEROL LIPASE"/>
    <property type="match status" value="1"/>
</dbReference>
<dbReference type="Proteomes" id="UP000186922">
    <property type="component" value="Unassembled WGS sequence"/>
</dbReference>
<dbReference type="OrthoDB" id="408631at2759"/>
<sequence length="747" mass="83785">MNETDHLPPEEPIFTFTPIQAGRADTDLIPLTGESKSLTPSPTMRVTAIWMTAVKSLRSVAANNLDYIRITTSAEDRVSNRFYHCFNHLLEDVEVMQPIIEKLNENAYKFDFERVPANGFRSLLSVTDTCMCRLVQTSRVIESRRDALFARRNVLLRDLEEYTKVLGSLRIMLVYADHLMDQAEKTGSVFPKEGSKLIEEWFQEVETLNQEVFYGRSLGFQFASSVNRTLQTIALAMAVCAETYRSWEKWKPGSARIANTLPNLFTTTRLIMRSDVRAKEIVHTTRNADINFCKQFWSLTEASYLQSVNNWILPGVLQNQVIELPPEMLEVSDVNGRRTVLKPPDHNKPIYTRFISDIPISGDLNKPNLSPYLLFHCHGGGFIAQSSKSHEVYLNKWAKDLKIPILSVDYALAPEHPYPKGLDEVVYAYAWALENHEKLGWTGEKVCLVGDSAGANLVVGAALKISCKNLKPPTGIVACYGAYLVQYTPSPSRLLCLMDPILPMGILTRCLAAYAGVAEPTSVGQVQGADDRVSETNTHRNASAHDFDALNRTDPADDSSKHVEPHLDDHRPDVVSDLSHHPLRVNRVPKNSRWFSKGVMGLFKKKKEIFAEDHNVAPQGLHEATTAKENADRGDETRVEPLPRFNFASVSVEDPFLSPLLAEDHILEGLPPIHLMACHLDPLLDDSISFARRLAQLKKPVQLEVFNKLPHGFLNFSVFSPEAAEATEITAQRIAQVLEMTPKPPLV</sequence>
<feature type="compositionally biased region" description="Basic and acidic residues" evidence="1">
    <location>
        <begin position="529"/>
        <end position="575"/>
    </location>
</feature>